<dbReference type="InterPro" id="IPR029045">
    <property type="entry name" value="ClpP/crotonase-like_dom_sf"/>
</dbReference>
<evidence type="ECO:0000313" key="2">
    <source>
        <dbReference type="EMBL" id="OGG46494.1"/>
    </source>
</evidence>
<dbReference type="InterPro" id="IPR002825">
    <property type="entry name" value="Pept_S49_ser-pept_pro"/>
</dbReference>
<reference evidence="2 3" key="1">
    <citation type="journal article" date="2016" name="Nat. Commun.">
        <title>Thousands of microbial genomes shed light on interconnected biogeochemical processes in an aquifer system.</title>
        <authorList>
            <person name="Anantharaman K."/>
            <person name="Brown C.T."/>
            <person name="Hug L.A."/>
            <person name="Sharon I."/>
            <person name="Castelle C.J."/>
            <person name="Probst A.J."/>
            <person name="Thomas B.C."/>
            <person name="Singh A."/>
            <person name="Wilkins M.J."/>
            <person name="Karaoz U."/>
            <person name="Brodie E.L."/>
            <person name="Williams K.H."/>
            <person name="Hubbard S.S."/>
            <person name="Banfield J.F."/>
        </authorList>
    </citation>
    <scope>NUCLEOTIDE SEQUENCE [LARGE SCALE GENOMIC DNA]</scope>
    <source>
        <strain evidence="3">RIFCSPLOWO2_12_FULL_64_10</strain>
    </source>
</reference>
<dbReference type="AlphaFoldDB" id="A0A1F6CBB1"/>
<name>A0A1F6CBB1_HANXR</name>
<accession>A0A1F6CBB1</accession>
<dbReference type="EMBL" id="MFKF01000310">
    <property type="protein sequence ID" value="OGG46494.1"/>
    <property type="molecule type" value="Genomic_DNA"/>
</dbReference>
<sequence length="264" mass="29229">MLRRRWLEIQRVRLMQKIERQRGSRVITLIHRQEAMALLGFPVARFIDIEDSEALLRAIRLTPPEMPLDLIVHTPGGLVLAAEQIARALSQHPGKVTVFVPHYAMSGGTLLALAADEIRMDPHAVLGPLDPQVGQYAAASILSVLDQKPMAEIDDETLILADLSRKASAQVSRAVIDLLISNGRSAEDSSRLADVLVGGHWTHDYPITVHEAVEMGLRVEEGLPEDVYALMELFPQPSQRRPSVGYVPIPYRTPEAPTSRRPSP</sequence>
<proteinExistence type="predicted"/>
<evidence type="ECO:0000313" key="3">
    <source>
        <dbReference type="Proteomes" id="UP000178606"/>
    </source>
</evidence>
<dbReference type="PANTHER" id="PTHR35984">
    <property type="entry name" value="PERIPLASMIC SERINE PROTEASE"/>
    <property type="match status" value="1"/>
</dbReference>
<dbReference type="NCBIfam" id="NF047768">
    <property type="entry name" value="Clp_like_SDH"/>
    <property type="match status" value="1"/>
</dbReference>
<comment type="caution">
    <text evidence="2">The sequence shown here is derived from an EMBL/GenBank/DDBJ whole genome shotgun (WGS) entry which is preliminary data.</text>
</comment>
<dbReference type="SUPFAM" id="SSF52096">
    <property type="entry name" value="ClpP/crotonase"/>
    <property type="match status" value="1"/>
</dbReference>
<protein>
    <recommendedName>
        <fullName evidence="4">Serine protease</fullName>
    </recommendedName>
</protein>
<dbReference type="Pfam" id="PF01972">
    <property type="entry name" value="SDH_protease"/>
    <property type="match status" value="1"/>
</dbReference>
<evidence type="ECO:0008006" key="4">
    <source>
        <dbReference type="Google" id="ProtNLM"/>
    </source>
</evidence>
<gene>
    <name evidence="2" type="ORF">A3F84_21445</name>
</gene>
<feature type="region of interest" description="Disordered" evidence="1">
    <location>
        <begin position="245"/>
        <end position="264"/>
    </location>
</feature>
<dbReference type="GO" id="GO:0016020">
    <property type="term" value="C:membrane"/>
    <property type="evidence" value="ECO:0007669"/>
    <property type="project" value="InterPro"/>
</dbReference>
<dbReference type="Proteomes" id="UP000178606">
    <property type="component" value="Unassembled WGS sequence"/>
</dbReference>
<evidence type="ECO:0000256" key="1">
    <source>
        <dbReference type="SAM" id="MobiDB-lite"/>
    </source>
</evidence>
<dbReference type="Gene3D" id="3.90.226.10">
    <property type="entry name" value="2-enoyl-CoA Hydratase, Chain A, domain 1"/>
    <property type="match status" value="1"/>
</dbReference>
<dbReference type="PANTHER" id="PTHR35984:SF1">
    <property type="entry name" value="PERIPLASMIC SERINE PROTEASE"/>
    <property type="match status" value="1"/>
</dbReference>
<organism evidence="2 3">
    <name type="scientific">Handelsmanbacteria sp. (strain RIFCSPLOWO2_12_FULL_64_10)</name>
    <dbReference type="NCBI Taxonomy" id="1817868"/>
    <lineage>
        <taxon>Bacteria</taxon>
        <taxon>Candidatus Handelsmaniibacteriota</taxon>
    </lineage>
</organism>